<comment type="caution">
    <text evidence="2">The sequence shown here is derived from an EMBL/GenBank/DDBJ whole genome shotgun (WGS) entry which is preliminary data.</text>
</comment>
<protein>
    <submittedName>
        <fullName evidence="2">Uncharacterized protein</fullName>
    </submittedName>
</protein>
<feature type="region of interest" description="Disordered" evidence="1">
    <location>
        <begin position="1"/>
        <end position="22"/>
    </location>
</feature>
<name>A0A9W8U0R7_9AGAR</name>
<evidence type="ECO:0000313" key="3">
    <source>
        <dbReference type="Proteomes" id="UP001142393"/>
    </source>
</evidence>
<proteinExistence type="predicted"/>
<accession>A0A9W8U0R7</accession>
<dbReference type="AlphaFoldDB" id="A0A9W8U0R7"/>
<dbReference type="Proteomes" id="UP001142393">
    <property type="component" value="Unassembled WGS sequence"/>
</dbReference>
<dbReference type="EMBL" id="JANVFU010000003">
    <property type="protein sequence ID" value="KAJ3748148.1"/>
    <property type="molecule type" value="Genomic_DNA"/>
</dbReference>
<reference evidence="2 3" key="1">
    <citation type="journal article" date="2023" name="Proc. Natl. Acad. Sci. U.S.A.">
        <title>A global phylogenomic analysis of the shiitake genus Lentinula.</title>
        <authorList>
            <person name="Sierra-Patev S."/>
            <person name="Min B."/>
            <person name="Naranjo-Ortiz M."/>
            <person name="Looney B."/>
            <person name="Konkel Z."/>
            <person name="Slot J.C."/>
            <person name="Sakamoto Y."/>
            <person name="Steenwyk J.L."/>
            <person name="Rokas A."/>
            <person name="Carro J."/>
            <person name="Camarero S."/>
            <person name="Ferreira P."/>
            <person name="Molpeceres G."/>
            <person name="Ruiz-Duenas F.J."/>
            <person name="Serrano A."/>
            <person name="Henrissat B."/>
            <person name="Drula E."/>
            <person name="Hughes K.W."/>
            <person name="Mata J.L."/>
            <person name="Ishikawa N.K."/>
            <person name="Vargas-Isla R."/>
            <person name="Ushijima S."/>
            <person name="Smith C.A."/>
            <person name="Donoghue J."/>
            <person name="Ahrendt S."/>
            <person name="Andreopoulos W."/>
            <person name="He G."/>
            <person name="LaButti K."/>
            <person name="Lipzen A."/>
            <person name="Ng V."/>
            <person name="Riley R."/>
            <person name="Sandor L."/>
            <person name="Barry K."/>
            <person name="Martinez A.T."/>
            <person name="Xiao Y."/>
            <person name="Gibbons J.G."/>
            <person name="Terashima K."/>
            <person name="Grigoriev I.V."/>
            <person name="Hibbett D."/>
        </authorList>
    </citation>
    <scope>NUCLEOTIDE SEQUENCE [LARGE SCALE GENOMIC DNA]</scope>
    <source>
        <strain evidence="2 3">TFB7810</strain>
    </source>
</reference>
<gene>
    <name evidence="2" type="ORF">DFH05DRAFT_1522566</name>
</gene>
<keyword evidence="3" id="KW-1185">Reference proteome</keyword>
<evidence type="ECO:0000256" key="1">
    <source>
        <dbReference type="SAM" id="MobiDB-lite"/>
    </source>
</evidence>
<sequence>MSDSGDSDAPSQAFSPAPSHATTLEPQEDLVLTSLAAMLERFDVAQAEMLENLDFDTPFHDLDKSAVEKYINLVLCGYVDRPVPDLYSLETPAEHPEILRHRDSRCYRDVDSALIFGRLFPWLGQYDILTTFQEKKSLKGYLHAHVKFDEPGEAEATYRDPGSDPNVFWGVCGPAGRHRIYLMLPMANPVAMDDVHEKIYMACWEAVNQILPTTLATWSPTYQAELDRSKRFQNFGYQTESRKSIPIAAGTVFANRVMSLIRAQEWGRSAYWFIQIRGSKDTTRHLDRNFTEANIDSILTDIDRDGNIIFLDMAIEVHLPQGWASMPARYKDCHFGMARLLWGFEEEDWDYDNYHPDIWAGITDFAGFRANFSKSPRTRNLISYIQVYTTDKFQTYKTSGKAFRIFGSQMLKMTDPDLIPVPLRNVYEATAENQVNVTPCVTRFEARVPLHRARHIYNTDIRPAALARVLHVVRTEVIWAWRCHRVLACTMLIRYASSVKKDSRLDMEYLTLIATLLHFFNGIHCRPNEMSWDRTLARTIFETGTLQERVARDIMFWSPRSQKDSVPIMAYGALWLPPIVFPRPGVGDVLRFHHRNFAASRTMLCRVIGMKWEEIETLFIHRFQEDRYKGGVIRAKKTTASSSPLKRQIDLPDGYEDFSYKKPRAYFDHGPDLPAAALVGATPSDDTDRAASEMFLGLLTQIMERLGTMGRTHIPYCKLSDAQIRTVSLDTFRDPNLSTYLLSYQYTQRPEDWASLKSVLFPDDDDVPPRVGAKGTQGWRLLPLYNELLMIREDDPAKYRPLRNFCRNAFDTLMWFPKVSRDRLIDNKVRSSWTHIFAGSTQTGTPIAINPKFKNRVTQHANRPPVLTPAALIDDPEATAGPSERTQAEAHQATLSTFAQSVFGPYPPPEETIVQQAEPIDVELVEWAQKVSSRSRGRYRLMDLTELQDDEMHSRLYVMED</sequence>
<evidence type="ECO:0000313" key="2">
    <source>
        <dbReference type="EMBL" id="KAJ3748148.1"/>
    </source>
</evidence>
<organism evidence="2 3">
    <name type="scientific">Lentinula detonsa</name>
    <dbReference type="NCBI Taxonomy" id="2804962"/>
    <lineage>
        <taxon>Eukaryota</taxon>
        <taxon>Fungi</taxon>
        <taxon>Dikarya</taxon>
        <taxon>Basidiomycota</taxon>
        <taxon>Agaricomycotina</taxon>
        <taxon>Agaricomycetes</taxon>
        <taxon>Agaricomycetidae</taxon>
        <taxon>Agaricales</taxon>
        <taxon>Marasmiineae</taxon>
        <taxon>Omphalotaceae</taxon>
        <taxon>Lentinula</taxon>
    </lineage>
</organism>